<feature type="short sequence motif" description="'HIGH' region" evidence="8">
    <location>
        <begin position="25"/>
        <end position="33"/>
    </location>
</feature>
<dbReference type="PANTHER" id="PTHR43766">
    <property type="entry name" value="TRYPTOPHAN--TRNA LIGASE, MITOCHONDRIAL"/>
    <property type="match status" value="1"/>
</dbReference>
<evidence type="ECO:0000256" key="2">
    <source>
        <dbReference type="ARBA" id="ARBA00022598"/>
    </source>
</evidence>
<sequence length="342" mass="39197">MLKCYLQRESELVVKKGTILSGMRPTGALHLGNYFGALENWVKLQDDYECFFFVADWHALTTGYEDTLEIKSNINELVIDWISAGLDPEKCTIFLQSKIKEHAELHLLFSMITPLSWLLRCPTYKDQLNQLKDKNITTYGFLGYPNLQAADILIYKAGFVPVGEDQLPHLELTREIARRFNFLFGEVFPEPQAILTKAKVLPGTDGRKMSKSYGNTIALSDDPDTIRKKVSTMVTDPARIRKDDPGHPEVCTVFSFHKVFNEAELPEIEESCRGGKIGCVQCKRNLADKMVKYFEPIHERRQKILEKPEMIKEVLHEGNKKAEEKAKKTMEEVRSAMKIDFM</sequence>
<feature type="binding site" evidence="8">
    <location>
        <begin position="32"/>
        <end position="33"/>
    </location>
    <ligand>
        <name>ATP</name>
        <dbReference type="ChEBI" id="CHEBI:30616"/>
    </ligand>
</feature>
<evidence type="ECO:0000256" key="5">
    <source>
        <dbReference type="ARBA" id="ARBA00022917"/>
    </source>
</evidence>
<dbReference type="FunFam" id="1.10.240.10:FF:000005">
    <property type="entry name" value="Tryptophan--tRNA ligase"/>
    <property type="match status" value="1"/>
</dbReference>
<dbReference type="KEGG" id="ccl:Clocl_1485"/>
<dbReference type="Pfam" id="PF00579">
    <property type="entry name" value="tRNA-synt_1b"/>
    <property type="match status" value="1"/>
</dbReference>
<dbReference type="Gene3D" id="1.10.240.10">
    <property type="entry name" value="Tyrosyl-Transfer RNA Synthetase"/>
    <property type="match status" value="1"/>
</dbReference>
<feature type="binding site" evidence="8">
    <location>
        <position position="151"/>
    </location>
    <ligand>
        <name>L-tryptophan</name>
        <dbReference type="ChEBI" id="CHEBI:57912"/>
    </ligand>
</feature>
<dbReference type="Gene3D" id="3.40.50.620">
    <property type="entry name" value="HUPs"/>
    <property type="match status" value="1"/>
</dbReference>
<gene>
    <name evidence="8" type="primary">trpS</name>
    <name evidence="11" type="ordered locus">Clocl_1485</name>
</gene>
<dbReference type="PRINTS" id="PR01039">
    <property type="entry name" value="TRNASYNTHTRP"/>
</dbReference>
<keyword evidence="5 8" id="KW-0648">Protein biosynthesis</keyword>
<dbReference type="AlphaFoldDB" id="G8M214"/>
<keyword evidence="12" id="KW-1185">Reference proteome</keyword>
<organism evidence="11 12">
    <name type="scientific">Acetivibrio clariflavus (strain DSM 19732 / NBRC 101661 / EBR45)</name>
    <name type="common">Clostridium clariflavum</name>
    <dbReference type="NCBI Taxonomy" id="720554"/>
    <lineage>
        <taxon>Bacteria</taxon>
        <taxon>Bacillati</taxon>
        <taxon>Bacillota</taxon>
        <taxon>Clostridia</taxon>
        <taxon>Eubacteriales</taxon>
        <taxon>Oscillospiraceae</taxon>
        <taxon>Acetivibrio</taxon>
    </lineage>
</organism>
<dbReference type="PANTHER" id="PTHR43766:SF1">
    <property type="entry name" value="TRYPTOPHAN--TRNA LIGASE, MITOCHONDRIAL"/>
    <property type="match status" value="1"/>
</dbReference>
<keyword evidence="3 8" id="KW-0547">Nucleotide-binding</keyword>
<keyword evidence="6 8" id="KW-0030">Aminoacyl-tRNA synthetase</keyword>
<dbReference type="eggNOG" id="COG0180">
    <property type="taxonomic scope" value="Bacteria"/>
</dbReference>
<evidence type="ECO:0000256" key="6">
    <source>
        <dbReference type="ARBA" id="ARBA00023146"/>
    </source>
</evidence>
<dbReference type="HOGENOM" id="CLU_029244_0_0_9"/>
<evidence type="ECO:0000313" key="11">
    <source>
        <dbReference type="EMBL" id="AEV68132.1"/>
    </source>
</evidence>
<dbReference type="SUPFAM" id="SSF52374">
    <property type="entry name" value="Nucleotidylyl transferase"/>
    <property type="match status" value="1"/>
</dbReference>
<dbReference type="EC" id="6.1.1.2" evidence="8"/>
<dbReference type="EMBL" id="CP003065">
    <property type="protein sequence ID" value="AEV68132.1"/>
    <property type="molecule type" value="Genomic_DNA"/>
</dbReference>
<feature type="binding site" evidence="8">
    <location>
        <begin position="24"/>
        <end position="26"/>
    </location>
    <ligand>
        <name>ATP</name>
        <dbReference type="ChEBI" id="CHEBI:30616"/>
    </ligand>
</feature>
<evidence type="ECO:0000256" key="8">
    <source>
        <dbReference type="HAMAP-Rule" id="MF_00140"/>
    </source>
</evidence>
<comment type="function">
    <text evidence="8">Catalyzes the attachment of tryptophan to tRNA(Trp).</text>
</comment>
<feature type="short sequence motif" description="'KMSKS' region" evidence="8">
    <location>
        <begin position="208"/>
        <end position="212"/>
    </location>
</feature>
<evidence type="ECO:0000256" key="7">
    <source>
        <dbReference type="ARBA" id="ARBA00049929"/>
    </source>
</evidence>
<evidence type="ECO:0000256" key="4">
    <source>
        <dbReference type="ARBA" id="ARBA00022840"/>
    </source>
</evidence>
<feature type="binding site" evidence="8">
    <location>
        <begin position="163"/>
        <end position="165"/>
    </location>
    <ligand>
        <name>ATP</name>
        <dbReference type="ChEBI" id="CHEBI:30616"/>
    </ligand>
</feature>
<feature type="coiled-coil region" evidence="10">
    <location>
        <begin position="312"/>
        <end position="339"/>
    </location>
</feature>
<dbReference type="GO" id="GO:0005829">
    <property type="term" value="C:cytosol"/>
    <property type="evidence" value="ECO:0007669"/>
    <property type="project" value="TreeGrafter"/>
</dbReference>
<dbReference type="GO" id="GO:0006436">
    <property type="term" value="P:tryptophanyl-tRNA aminoacylation"/>
    <property type="evidence" value="ECO:0007669"/>
    <property type="project" value="UniProtKB-UniRule"/>
</dbReference>
<dbReference type="GO" id="GO:0004830">
    <property type="term" value="F:tryptophan-tRNA ligase activity"/>
    <property type="evidence" value="ECO:0007669"/>
    <property type="project" value="UniProtKB-UniRule"/>
</dbReference>
<evidence type="ECO:0000313" key="12">
    <source>
        <dbReference type="Proteomes" id="UP000005435"/>
    </source>
</evidence>
<evidence type="ECO:0000256" key="3">
    <source>
        <dbReference type="ARBA" id="ARBA00022741"/>
    </source>
</evidence>
<reference evidence="12" key="1">
    <citation type="submission" date="2011-12" db="EMBL/GenBank/DDBJ databases">
        <title>Complete sequence of Clostridium clariflavum DSM 19732.</title>
        <authorList>
            <consortium name="US DOE Joint Genome Institute"/>
            <person name="Lucas S."/>
            <person name="Han J."/>
            <person name="Lapidus A."/>
            <person name="Cheng J.-F."/>
            <person name="Goodwin L."/>
            <person name="Pitluck S."/>
            <person name="Peters L."/>
            <person name="Teshima H."/>
            <person name="Detter J.C."/>
            <person name="Han C."/>
            <person name="Tapia R."/>
            <person name="Land M."/>
            <person name="Hauser L."/>
            <person name="Kyrpides N."/>
            <person name="Ivanova N."/>
            <person name="Pagani I."/>
            <person name="Kitzmiller T."/>
            <person name="Lynd L."/>
            <person name="Izquierdo J."/>
            <person name="Woyke T."/>
        </authorList>
    </citation>
    <scope>NUCLEOTIDE SEQUENCE [LARGE SCALE GENOMIC DNA]</scope>
    <source>
        <strain evidence="12">DSM 19732 / NBRC 101661 / EBR45</strain>
    </source>
</reference>
<comment type="similarity">
    <text evidence="1 8 9">Belongs to the class-I aminoacyl-tRNA synthetase family.</text>
</comment>
<dbReference type="PROSITE" id="PS00178">
    <property type="entry name" value="AA_TRNA_LIGASE_I"/>
    <property type="match status" value="1"/>
</dbReference>
<keyword evidence="4 8" id="KW-0067">ATP-binding</keyword>
<dbReference type="Proteomes" id="UP000005435">
    <property type="component" value="Chromosome"/>
</dbReference>
<comment type="catalytic activity">
    <reaction evidence="7 8">
        <text>tRNA(Trp) + L-tryptophan + ATP = L-tryptophyl-tRNA(Trp) + AMP + diphosphate + H(+)</text>
        <dbReference type="Rhea" id="RHEA:24080"/>
        <dbReference type="Rhea" id="RHEA-COMP:9671"/>
        <dbReference type="Rhea" id="RHEA-COMP:9705"/>
        <dbReference type="ChEBI" id="CHEBI:15378"/>
        <dbReference type="ChEBI" id="CHEBI:30616"/>
        <dbReference type="ChEBI" id="CHEBI:33019"/>
        <dbReference type="ChEBI" id="CHEBI:57912"/>
        <dbReference type="ChEBI" id="CHEBI:78442"/>
        <dbReference type="ChEBI" id="CHEBI:78535"/>
        <dbReference type="ChEBI" id="CHEBI:456215"/>
        <dbReference type="EC" id="6.1.1.2"/>
    </reaction>
</comment>
<dbReference type="STRING" id="720554.Clocl_1485"/>
<dbReference type="RefSeq" id="WP_014254744.1">
    <property type="nucleotide sequence ID" value="NC_016627.1"/>
</dbReference>
<evidence type="ECO:0000256" key="1">
    <source>
        <dbReference type="ARBA" id="ARBA00005594"/>
    </source>
</evidence>
<feature type="binding site" evidence="8">
    <location>
        <begin position="208"/>
        <end position="212"/>
    </location>
    <ligand>
        <name>ATP</name>
        <dbReference type="ChEBI" id="CHEBI:30616"/>
    </ligand>
</feature>
<comment type="subunit">
    <text evidence="8">Homodimer.</text>
</comment>
<dbReference type="FunFam" id="3.40.50.620:FF:000094">
    <property type="entry name" value="Tryptophan--tRNA ligase"/>
    <property type="match status" value="1"/>
</dbReference>
<dbReference type="GO" id="GO:0005524">
    <property type="term" value="F:ATP binding"/>
    <property type="evidence" value="ECO:0007669"/>
    <property type="project" value="UniProtKB-UniRule"/>
</dbReference>
<keyword evidence="2 8" id="KW-0436">Ligase</keyword>
<evidence type="ECO:0000256" key="10">
    <source>
        <dbReference type="SAM" id="Coils"/>
    </source>
</evidence>
<dbReference type="InterPro" id="IPR014729">
    <property type="entry name" value="Rossmann-like_a/b/a_fold"/>
</dbReference>
<dbReference type="InterPro" id="IPR001412">
    <property type="entry name" value="aa-tRNA-synth_I_CS"/>
</dbReference>
<accession>G8M214</accession>
<dbReference type="InterPro" id="IPR002305">
    <property type="entry name" value="aa-tRNA-synth_Ic"/>
</dbReference>
<keyword evidence="8" id="KW-0963">Cytoplasm</keyword>
<dbReference type="InterPro" id="IPR050203">
    <property type="entry name" value="Trp-tRNA_synthetase"/>
</dbReference>
<dbReference type="CDD" id="cd00806">
    <property type="entry name" value="TrpRS_core"/>
    <property type="match status" value="1"/>
</dbReference>
<reference evidence="11 12" key="2">
    <citation type="journal article" date="2012" name="Stand. Genomic Sci.">
        <title>Complete Genome Sequence of Clostridium clariflavum DSM 19732.</title>
        <authorList>
            <person name="Izquierdo J.A."/>
            <person name="Goodwin L."/>
            <person name="Davenport K.W."/>
            <person name="Teshima H."/>
            <person name="Bruce D."/>
            <person name="Detter C."/>
            <person name="Tapia R."/>
            <person name="Han S."/>
            <person name="Land M."/>
            <person name="Hauser L."/>
            <person name="Jeffries C.D."/>
            <person name="Han J."/>
            <person name="Pitluck S."/>
            <person name="Nolan M."/>
            <person name="Chen A."/>
            <person name="Huntemann M."/>
            <person name="Mavromatis K."/>
            <person name="Mikhailova N."/>
            <person name="Liolios K."/>
            <person name="Woyke T."/>
            <person name="Lynd L.R."/>
        </authorList>
    </citation>
    <scope>NUCLEOTIDE SEQUENCE [LARGE SCALE GENOMIC DNA]</scope>
    <source>
        <strain evidence="12">DSM 19732 / NBRC 101661 / EBR45</strain>
    </source>
</reference>
<keyword evidence="10" id="KW-0175">Coiled coil</keyword>
<dbReference type="InterPro" id="IPR024109">
    <property type="entry name" value="Trp-tRNA-ligase_bac-type"/>
</dbReference>
<dbReference type="InterPro" id="IPR002306">
    <property type="entry name" value="Trp-tRNA-ligase"/>
</dbReference>
<dbReference type="HAMAP" id="MF_00140_B">
    <property type="entry name" value="Trp_tRNA_synth_B"/>
    <property type="match status" value="1"/>
</dbReference>
<dbReference type="NCBIfam" id="TIGR00233">
    <property type="entry name" value="trpS"/>
    <property type="match status" value="1"/>
</dbReference>
<proteinExistence type="inferred from homology"/>
<name>G8M214_ACECE</name>
<evidence type="ECO:0000256" key="9">
    <source>
        <dbReference type="RuleBase" id="RU363036"/>
    </source>
</evidence>
<comment type="subcellular location">
    <subcellularLocation>
        <location evidence="8">Cytoplasm</location>
    </subcellularLocation>
</comment>
<protein>
    <recommendedName>
        <fullName evidence="8">Tryptophan--tRNA ligase</fullName>
        <ecNumber evidence="8">6.1.1.2</ecNumber>
    </recommendedName>
    <alternativeName>
        <fullName evidence="8">Tryptophanyl-tRNA synthetase</fullName>
        <shortName evidence="8">TrpRS</shortName>
    </alternativeName>
</protein>
<feature type="binding site" evidence="8">
    <location>
        <position position="201"/>
    </location>
    <ligand>
        <name>ATP</name>
        <dbReference type="ChEBI" id="CHEBI:30616"/>
    </ligand>
</feature>